<reference evidence="2" key="1">
    <citation type="submission" date="2023-04" db="EMBL/GenBank/DDBJ databases">
        <title>Sphingomonas sp. MAHUQ-71 isolated from rice field.</title>
        <authorList>
            <person name="Huq M.A."/>
        </authorList>
    </citation>
    <scope>NUCLEOTIDE SEQUENCE</scope>
    <source>
        <strain evidence="2">MAHUQ-71</strain>
    </source>
</reference>
<proteinExistence type="predicted"/>
<dbReference type="PANTHER" id="PTHR46623">
    <property type="entry name" value="CARBOXYMETHYLENEBUTENOLIDASE-RELATED"/>
    <property type="match status" value="1"/>
</dbReference>
<dbReference type="InterPro" id="IPR002925">
    <property type="entry name" value="Dienelactn_hydro"/>
</dbReference>
<dbReference type="Pfam" id="PF01738">
    <property type="entry name" value="DLH"/>
    <property type="match status" value="1"/>
</dbReference>
<protein>
    <submittedName>
        <fullName evidence="2">Dienelactone hydrolase family protein</fullName>
        <ecNumber evidence="2">3.1.-.-</ecNumber>
    </submittedName>
</protein>
<dbReference type="GO" id="GO:0016787">
    <property type="term" value="F:hydrolase activity"/>
    <property type="evidence" value="ECO:0007669"/>
    <property type="project" value="UniProtKB-KW"/>
</dbReference>
<sequence length="245" mass="26288">MKTIEVATRDGTMPLHVHIPAGAGPWPGVLMFMDGPGMRPAVHELAERLAQSGYCVLLPDLFYRSGSYEPVDPKVVFTDLALREQHREKFMALATPRAVMADTEALLAAVEGLPELADGRIGVVGYCMGGRFALIAAGTFPDRIAAAASYHGGGLANDTPTSPHLLAPKVTAKVYVAGAIEDANFDDAQKQRLIDALVDAGVDHLVETYPAKHGWVPSDMPVHDPAEAEHHWRTLIPLMDGALKP</sequence>
<dbReference type="RefSeq" id="WP_281044579.1">
    <property type="nucleotide sequence ID" value="NZ_JARYGZ010000001.1"/>
</dbReference>
<accession>A0ABT6N3G2</accession>
<dbReference type="EC" id="3.1.-.-" evidence="2"/>
<name>A0ABT6N3G2_9SPHN</name>
<evidence type="ECO:0000313" key="3">
    <source>
        <dbReference type="Proteomes" id="UP001160625"/>
    </source>
</evidence>
<keyword evidence="3" id="KW-1185">Reference proteome</keyword>
<feature type="domain" description="Dienelactone hydrolase" evidence="1">
    <location>
        <begin position="17"/>
        <end position="239"/>
    </location>
</feature>
<dbReference type="Proteomes" id="UP001160625">
    <property type="component" value="Unassembled WGS sequence"/>
</dbReference>
<dbReference type="EMBL" id="JARYGZ010000001">
    <property type="protein sequence ID" value="MDH7639304.1"/>
    <property type="molecule type" value="Genomic_DNA"/>
</dbReference>
<evidence type="ECO:0000313" key="2">
    <source>
        <dbReference type="EMBL" id="MDH7639304.1"/>
    </source>
</evidence>
<dbReference type="InterPro" id="IPR029058">
    <property type="entry name" value="AB_hydrolase_fold"/>
</dbReference>
<dbReference type="Gene3D" id="3.40.50.1820">
    <property type="entry name" value="alpha/beta hydrolase"/>
    <property type="match status" value="1"/>
</dbReference>
<dbReference type="PANTHER" id="PTHR46623:SF10">
    <property type="entry name" value="CARBOXYMETHYLENEBUTENOLIDASE HOMOLOG"/>
    <property type="match status" value="1"/>
</dbReference>
<comment type="caution">
    <text evidence="2">The sequence shown here is derived from an EMBL/GenBank/DDBJ whole genome shotgun (WGS) entry which is preliminary data.</text>
</comment>
<gene>
    <name evidence="2" type="ORF">QGN17_11240</name>
</gene>
<organism evidence="2 3">
    <name type="scientific">Sphingomonas oryzagri</name>
    <dbReference type="NCBI Taxonomy" id="3042314"/>
    <lineage>
        <taxon>Bacteria</taxon>
        <taxon>Pseudomonadati</taxon>
        <taxon>Pseudomonadota</taxon>
        <taxon>Alphaproteobacteria</taxon>
        <taxon>Sphingomonadales</taxon>
        <taxon>Sphingomonadaceae</taxon>
        <taxon>Sphingomonas</taxon>
    </lineage>
</organism>
<keyword evidence="2" id="KW-0378">Hydrolase</keyword>
<dbReference type="SUPFAM" id="SSF53474">
    <property type="entry name" value="alpha/beta-Hydrolases"/>
    <property type="match status" value="1"/>
</dbReference>
<evidence type="ECO:0000259" key="1">
    <source>
        <dbReference type="Pfam" id="PF01738"/>
    </source>
</evidence>
<dbReference type="InterPro" id="IPR051049">
    <property type="entry name" value="Dienelactone_hydrolase-like"/>
</dbReference>